<dbReference type="GeneID" id="84610236"/>
<gene>
    <name evidence="2" type="ORF">EA795_14430</name>
</gene>
<name>A0ABX9V2R6_9GAMM</name>
<dbReference type="PROSITE" id="PS51352">
    <property type="entry name" value="THIOREDOXIN_2"/>
    <property type="match status" value="1"/>
</dbReference>
<dbReference type="CDD" id="cd02947">
    <property type="entry name" value="TRX_family"/>
    <property type="match status" value="1"/>
</dbReference>
<comment type="caution">
    <text evidence="2">The sequence shown here is derived from an EMBL/GenBank/DDBJ whole genome shotgun (WGS) entry which is preliminary data.</text>
</comment>
<accession>A0ABX9V2R6</accession>
<evidence type="ECO:0000259" key="1">
    <source>
        <dbReference type="PROSITE" id="PS51352"/>
    </source>
</evidence>
<dbReference type="RefSeq" id="WP_065985012.1">
    <property type="nucleotide sequence ID" value="NZ_DALYSN010000006.1"/>
</dbReference>
<protein>
    <submittedName>
        <fullName evidence="2">Thioredoxin</fullName>
    </submittedName>
</protein>
<dbReference type="Proteomes" id="UP000269134">
    <property type="component" value="Unassembled WGS sequence"/>
</dbReference>
<reference evidence="2 3" key="1">
    <citation type="submission" date="2018-10" db="EMBL/GenBank/DDBJ databases">
        <title>Pseudomonas sp. GL14 genome.</title>
        <authorList>
            <person name="Peng J."/>
            <person name="Liu Z.-P."/>
        </authorList>
    </citation>
    <scope>NUCLEOTIDE SEQUENCE [LARGE SCALE GENOMIC DNA]</scope>
    <source>
        <strain evidence="2 3">GL14</strain>
    </source>
</reference>
<organism evidence="2 3">
    <name type="scientific">Stutzerimonas nitrititolerans</name>
    <dbReference type="NCBI Taxonomy" id="2482751"/>
    <lineage>
        <taxon>Bacteria</taxon>
        <taxon>Pseudomonadati</taxon>
        <taxon>Pseudomonadota</taxon>
        <taxon>Gammaproteobacteria</taxon>
        <taxon>Pseudomonadales</taxon>
        <taxon>Pseudomonadaceae</taxon>
        <taxon>Stutzerimonas</taxon>
    </lineage>
</organism>
<proteinExistence type="predicted"/>
<dbReference type="InterPro" id="IPR036249">
    <property type="entry name" value="Thioredoxin-like_sf"/>
</dbReference>
<dbReference type="Pfam" id="PF00085">
    <property type="entry name" value="Thioredoxin"/>
    <property type="match status" value="1"/>
</dbReference>
<dbReference type="SUPFAM" id="SSF52833">
    <property type="entry name" value="Thioredoxin-like"/>
    <property type="match status" value="1"/>
</dbReference>
<evidence type="ECO:0000313" key="3">
    <source>
        <dbReference type="Proteomes" id="UP000269134"/>
    </source>
</evidence>
<dbReference type="EMBL" id="RFFL01000011">
    <property type="protein sequence ID" value="RMH99996.1"/>
    <property type="molecule type" value="Genomic_DNA"/>
</dbReference>
<dbReference type="InterPro" id="IPR013766">
    <property type="entry name" value="Thioredoxin_domain"/>
</dbReference>
<evidence type="ECO:0000313" key="2">
    <source>
        <dbReference type="EMBL" id="RMH99996.1"/>
    </source>
</evidence>
<sequence>MSMNDVYAATEPGRAEVDALQGLTLLEFGAPWCGHCRAAQPSLAKVLADRDDVRHLKIEDGPGRPLGRSFRVKLWPTLILLRQGEELARLVRPTNADDIRQALDHASDNHGVDMA</sequence>
<keyword evidence="3" id="KW-1185">Reference proteome</keyword>
<feature type="domain" description="Thioredoxin" evidence="1">
    <location>
        <begin position="1"/>
        <end position="108"/>
    </location>
</feature>
<dbReference type="Gene3D" id="3.40.30.10">
    <property type="entry name" value="Glutaredoxin"/>
    <property type="match status" value="1"/>
</dbReference>